<gene>
    <name evidence="13" type="ORF">JIN78_08475</name>
</gene>
<evidence type="ECO:0000256" key="2">
    <source>
        <dbReference type="ARBA" id="ARBA00022692"/>
    </source>
</evidence>
<feature type="transmembrane region" description="Helical" evidence="10">
    <location>
        <begin position="6"/>
        <end position="30"/>
    </location>
</feature>
<feature type="domain" description="CNNM transmembrane" evidence="12">
    <location>
        <begin position="1"/>
        <end position="183"/>
    </location>
</feature>
<evidence type="ECO:0000313" key="13">
    <source>
        <dbReference type="EMBL" id="MBK1834093.1"/>
    </source>
</evidence>
<feature type="compositionally biased region" description="Pro residues" evidence="9">
    <location>
        <begin position="359"/>
        <end position="370"/>
    </location>
</feature>
<sequence length="370" mass="40281">MDVALLVVYLLIALLFSFLCSIFEAVLLSIRRPYIETQRVDRPRNAALWTEHLTDINRPLSAILILNTVAHTVGAAGVGAQAIKVFGEAPLTTGLISAILTILILVLSEIIPKTLGAVYWKQLAGTVGILLRWLTLTMTPIIWVTEKITSGMSHGEKKGAYSRAEFIAMANIGEQEGAIEKTEGRIVKNLFGLRNTAVSHAATPSTVVFALPGNCTVAEFAEKHADRPFSRIPIYGESIDDLEGFVLQVEILQAHGQGESEAPLRQFARPLHTVSNEQSLAELFDTMIAERIHIAATIDPFGALSGIITLEDVIETLLGMEIVDEVDDIEDMQQMARDLWKKRAAKMGLKVEEATSPAPSEPLPAPPSSV</sequence>
<dbReference type="InterPro" id="IPR000644">
    <property type="entry name" value="CBS_dom"/>
</dbReference>
<dbReference type="CDD" id="cd04590">
    <property type="entry name" value="CBS_pair_CorC_HlyC_assoc"/>
    <property type="match status" value="1"/>
</dbReference>
<keyword evidence="6 8" id="KW-0472">Membrane</keyword>
<organism evidence="13 14">
    <name type="scientific">Roseibacillus ishigakijimensis</name>
    <dbReference type="NCBI Taxonomy" id="454146"/>
    <lineage>
        <taxon>Bacteria</taxon>
        <taxon>Pseudomonadati</taxon>
        <taxon>Verrucomicrobiota</taxon>
        <taxon>Verrucomicrobiia</taxon>
        <taxon>Verrucomicrobiales</taxon>
        <taxon>Verrucomicrobiaceae</taxon>
        <taxon>Roseibacillus</taxon>
    </lineage>
</organism>
<dbReference type="Pfam" id="PF00571">
    <property type="entry name" value="CBS"/>
    <property type="match status" value="1"/>
</dbReference>
<dbReference type="InterPro" id="IPR002550">
    <property type="entry name" value="CNNM"/>
</dbReference>
<evidence type="ECO:0000256" key="5">
    <source>
        <dbReference type="ARBA" id="ARBA00023122"/>
    </source>
</evidence>
<proteinExistence type="predicted"/>
<dbReference type="EMBL" id="JAENIO010000017">
    <property type="protein sequence ID" value="MBK1834093.1"/>
    <property type="molecule type" value="Genomic_DNA"/>
</dbReference>
<evidence type="ECO:0000256" key="1">
    <source>
        <dbReference type="ARBA" id="ARBA00004141"/>
    </source>
</evidence>
<feature type="domain" description="CBS" evidence="11">
    <location>
        <begin position="267"/>
        <end position="325"/>
    </location>
</feature>
<feature type="transmembrane region" description="Helical" evidence="10">
    <location>
        <begin position="123"/>
        <end position="143"/>
    </location>
</feature>
<accession>A0A934VHL4</accession>
<keyword evidence="14" id="KW-1185">Reference proteome</keyword>
<evidence type="ECO:0000313" key="14">
    <source>
        <dbReference type="Proteomes" id="UP000604083"/>
    </source>
</evidence>
<keyword evidence="2 8" id="KW-0812">Transmembrane</keyword>
<dbReference type="Pfam" id="PF01595">
    <property type="entry name" value="CNNM"/>
    <property type="match status" value="1"/>
</dbReference>
<name>A0A934VHL4_9BACT</name>
<evidence type="ECO:0000256" key="6">
    <source>
        <dbReference type="ARBA" id="ARBA00023136"/>
    </source>
</evidence>
<dbReference type="InterPro" id="IPR044751">
    <property type="entry name" value="Ion_transp-like_CBS"/>
</dbReference>
<evidence type="ECO:0000256" key="10">
    <source>
        <dbReference type="SAM" id="Phobius"/>
    </source>
</evidence>
<dbReference type="PANTHER" id="PTHR22777">
    <property type="entry name" value="HEMOLYSIN-RELATED"/>
    <property type="match status" value="1"/>
</dbReference>
<comment type="subcellular location">
    <subcellularLocation>
        <location evidence="1">Membrane</location>
        <topology evidence="1">Multi-pass membrane protein</topology>
    </subcellularLocation>
</comment>
<dbReference type="InterPro" id="IPR046342">
    <property type="entry name" value="CBS_dom_sf"/>
</dbReference>
<comment type="caution">
    <text evidence="13">The sequence shown here is derived from an EMBL/GenBank/DDBJ whole genome shotgun (WGS) entry which is preliminary data.</text>
</comment>
<dbReference type="SUPFAM" id="SSF54631">
    <property type="entry name" value="CBS-domain pair"/>
    <property type="match status" value="1"/>
</dbReference>
<dbReference type="PROSITE" id="PS51846">
    <property type="entry name" value="CNNM"/>
    <property type="match status" value="1"/>
</dbReference>
<feature type="transmembrane region" description="Helical" evidence="10">
    <location>
        <begin position="89"/>
        <end position="111"/>
    </location>
</feature>
<dbReference type="Proteomes" id="UP000604083">
    <property type="component" value="Unassembled WGS sequence"/>
</dbReference>
<evidence type="ECO:0000259" key="11">
    <source>
        <dbReference type="PROSITE" id="PS51371"/>
    </source>
</evidence>
<dbReference type="Gene3D" id="3.10.580.10">
    <property type="entry name" value="CBS-domain"/>
    <property type="match status" value="1"/>
</dbReference>
<evidence type="ECO:0000256" key="9">
    <source>
        <dbReference type="SAM" id="MobiDB-lite"/>
    </source>
</evidence>
<reference evidence="13" key="1">
    <citation type="submission" date="2021-01" db="EMBL/GenBank/DDBJ databases">
        <title>Modified the classification status of verrucomicrobia.</title>
        <authorList>
            <person name="Feng X."/>
        </authorList>
    </citation>
    <scope>NUCLEOTIDE SEQUENCE</scope>
    <source>
        <strain evidence="13">KCTC 12986</strain>
    </source>
</reference>
<dbReference type="RefSeq" id="WP_200391527.1">
    <property type="nucleotide sequence ID" value="NZ_JAENIO010000017.1"/>
</dbReference>
<dbReference type="PANTHER" id="PTHR22777:SF4">
    <property type="entry name" value="UPF0053 PROTEIN SLL1254"/>
    <property type="match status" value="1"/>
</dbReference>
<evidence type="ECO:0000259" key="12">
    <source>
        <dbReference type="PROSITE" id="PS51846"/>
    </source>
</evidence>
<protein>
    <submittedName>
        <fullName evidence="13">HlyC/CorC family transporter</fullName>
    </submittedName>
</protein>
<dbReference type="PROSITE" id="PS51371">
    <property type="entry name" value="CBS"/>
    <property type="match status" value="1"/>
</dbReference>
<dbReference type="GO" id="GO:0005886">
    <property type="term" value="C:plasma membrane"/>
    <property type="evidence" value="ECO:0007669"/>
    <property type="project" value="TreeGrafter"/>
</dbReference>
<feature type="region of interest" description="Disordered" evidence="9">
    <location>
        <begin position="350"/>
        <end position="370"/>
    </location>
</feature>
<feature type="transmembrane region" description="Helical" evidence="10">
    <location>
        <begin position="62"/>
        <end position="83"/>
    </location>
</feature>
<keyword evidence="5 7" id="KW-0129">CBS domain</keyword>
<keyword evidence="4 8" id="KW-1133">Transmembrane helix</keyword>
<evidence type="ECO:0000256" key="3">
    <source>
        <dbReference type="ARBA" id="ARBA00022737"/>
    </source>
</evidence>
<keyword evidence="3" id="KW-0677">Repeat</keyword>
<evidence type="ECO:0000256" key="4">
    <source>
        <dbReference type="ARBA" id="ARBA00022989"/>
    </source>
</evidence>
<evidence type="ECO:0000256" key="7">
    <source>
        <dbReference type="PROSITE-ProRule" id="PRU00703"/>
    </source>
</evidence>
<evidence type="ECO:0000256" key="8">
    <source>
        <dbReference type="PROSITE-ProRule" id="PRU01193"/>
    </source>
</evidence>
<dbReference type="AlphaFoldDB" id="A0A934VHL4"/>